<dbReference type="EMBL" id="QFFZ01000029">
    <property type="protein sequence ID" value="TEB10288.1"/>
    <property type="molecule type" value="Genomic_DNA"/>
</dbReference>
<proteinExistence type="predicted"/>
<name>A0A4Y7RMS2_9FIRM</name>
<dbReference type="AlphaFoldDB" id="A0A4Y7RMS2"/>
<organism evidence="4 5">
    <name type="scientific">Pelotomaculum propionicicum</name>
    <dbReference type="NCBI Taxonomy" id="258475"/>
    <lineage>
        <taxon>Bacteria</taxon>
        <taxon>Bacillati</taxon>
        <taxon>Bacillota</taxon>
        <taxon>Clostridia</taxon>
        <taxon>Eubacteriales</taxon>
        <taxon>Desulfotomaculaceae</taxon>
        <taxon>Pelotomaculum</taxon>
    </lineage>
</organism>
<feature type="active site" description="Nucleophile" evidence="1">
    <location>
        <position position="10"/>
    </location>
</feature>
<comment type="caution">
    <text evidence="4">The sequence shown here is derived from an EMBL/GenBank/DDBJ whole genome shotgun (WGS) entry which is preliminary data.</text>
</comment>
<feature type="active site" description="Nucleophile" evidence="1">
    <location>
        <position position="13"/>
    </location>
</feature>
<dbReference type="RefSeq" id="WP_134214307.1">
    <property type="nucleotide sequence ID" value="NZ_QFFZ01000029.1"/>
</dbReference>
<dbReference type="InterPro" id="IPR005243">
    <property type="entry name" value="THIRX-like_proc"/>
</dbReference>
<dbReference type="Proteomes" id="UP000297597">
    <property type="component" value="Unassembled WGS sequence"/>
</dbReference>
<dbReference type="Pfam" id="PF13192">
    <property type="entry name" value="Thioredoxin_3"/>
    <property type="match status" value="1"/>
</dbReference>
<dbReference type="PANTHER" id="PTHR36450">
    <property type="entry name" value="THIOREDOXIN"/>
    <property type="match status" value="1"/>
</dbReference>
<evidence type="ECO:0000256" key="2">
    <source>
        <dbReference type="PIRSR" id="PIRSR037031-51"/>
    </source>
</evidence>
<dbReference type="SUPFAM" id="SSF52833">
    <property type="entry name" value="Thioredoxin-like"/>
    <property type="match status" value="1"/>
</dbReference>
<sequence>MDIKILGPGCRRCKTLAKDVEDVVNGLDLDIRIEKVEKMEDILKFNILRTPGLVIDGKLISSGRVPSKSEIKKWIQERTEK</sequence>
<dbReference type="InterPro" id="IPR036249">
    <property type="entry name" value="Thioredoxin-like_sf"/>
</dbReference>
<gene>
    <name evidence="4" type="ORF">Pmgp_02485</name>
</gene>
<dbReference type="PIRSF" id="PIRSF037031">
    <property type="entry name" value="Redox_disulphide_2"/>
    <property type="match status" value="1"/>
</dbReference>
<protein>
    <recommendedName>
        <fullName evidence="3">Thioredoxin-like fold domain-containing protein</fullName>
    </recommendedName>
</protein>
<evidence type="ECO:0000256" key="1">
    <source>
        <dbReference type="PIRSR" id="PIRSR037031-50"/>
    </source>
</evidence>
<keyword evidence="2" id="KW-1015">Disulfide bond</keyword>
<keyword evidence="5" id="KW-1185">Reference proteome</keyword>
<evidence type="ECO:0000313" key="5">
    <source>
        <dbReference type="Proteomes" id="UP000297597"/>
    </source>
</evidence>
<accession>A0A4Y7RMS2</accession>
<feature type="disulfide bond" description="Redox-active" evidence="2">
    <location>
        <begin position="10"/>
        <end position="13"/>
    </location>
</feature>
<dbReference type="NCBIfam" id="TIGR00412">
    <property type="entry name" value="redox_disulf_2"/>
    <property type="match status" value="1"/>
</dbReference>
<reference evidence="4 5" key="1">
    <citation type="journal article" date="2018" name="Environ. Microbiol.">
        <title>Novel energy conservation strategies and behaviour of Pelotomaculum schinkii driving syntrophic propionate catabolism.</title>
        <authorList>
            <person name="Hidalgo-Ahumada C.A.P."/>
            <person name="Nobu M.K."/>
            <person name="Narihiro T."/>
            <person name="Tamaki H."/>
            <person name="Liu W.T."/>
            <person name="Kamagata Y."/>
            <person name="Stams A.J.M."/>
            <person name="Imachi H."/>
            <person name="Sousa D.Z."/>
        </authorList>
    </citation>
    <scope>NUCLEOTIDE SEQUENCE [LARGE SCALE GENOMIC DNA]</scope>
    <source>
        <strain evidence="4 5">MGP</strain>
    </source>
</reference>
<dbReference type="InterPro" id="IPR012336">
    <property type="entry name" value="Thioredoxin-like_fold"/>
</dbReference>
<evidence type="ECO:0000259" key="3">
    <source>
        <dbReference type="Pfam" id="PF13192"/>
    </source>
</evidence>
<dbReference type="PANTHER" id="PTHR36450:SF1">
    <property type="entry name" value="THIOREDOXIN"/>
    <property type="match status" value="1"/>
</dbReference>
<dbReference type="OrthoDB" id="9800630at2"/>
<dbReference type="Gene3D" id="3.40.30.10">
    <property type="entry name" value="Glutaredoxin"/>
    <property type="match status" value="1"/>
</dbReference>
<feature type="domain" description="Thioredoxin-like fold" evidence="3">
    <location>
        <begin position="1"/>
        <end position="76"/>
    </location>
</feature>
<keyword evidence="2" id="KW-0676">Redox-active center</keyword>
<evidence type="ECO:0000313" key="4">
    <source>
        <dbReference type="EMBL" id="TEB10288.1"/>
    </source>
</evidence>